<organism evidence="1 2">
    <name type="scientific">Brassica napus</name>
    <name type="common">Rape</name>
    <dbReference type="NCBI Taxonomy" id="3708"/>
    <lineage>
        <taxon>Eukaryota</taxon>
        <taxon>Viridiplantae</taxon>
        <taxon>Streptophyta</taxon>
        <taxon>Embryophyta</taxon>
        <taxon>Tracheophyta</taxon>
        <taxon>Spermatophyta</taxon>
        <taxon>Magnoliopsida</taxon>
        <taxon>eudicotyledons</taxon>
        <taxon>Gunneridae</taxon>
        <taxon>Pentapetalae</taxon>
        <taxon>rosids</taxon>
        <taxon>malvids</taxon>
        <taxon>Brassicales</taxon>
        <taxon>Brassicaceae</taxon>
        <taxon>Brassiceae</taxon>
        <taxon>Brassica</taxon>
    </lineage>
</organism>
<dbReference type="Proteomes" id="UP000824890">
    <property type="component" value="Unassembled WGS sequence"/>
</dbReference>
<keyword evidence="2" id="KW-1185">Reference proteome</keyword>
<evidence type="ECO:0000313" key="1">
    <source>
        <dbReference type="EMBL" id="KAH0903307.1"/>
    </source>
</evidence>
<proteinExistence type="predicted"/>
<accession>A0ABQ8BFU5</accession>
<evidence type="ECO:0000313" key="2">
    <source>
        <dbReference type="Proteomes" id="UP000824890"/>
    </source>
</evidence>
<dbReference type="EMBL" id="JAGKQM010000011">
    <property type="protein sequence ID" value="KAH0903307.1"/>
    <property type="molecule type" value="Genomic_DNA"/>
</dbReference>
<sequence>IGRHVRKSYVERVTRVQFGNTHRFIYFANCLCGLCYYRGSHVWMKRHLDSPIGVDPNLLFWPSPRTFHLLYSFYCERRLISISIPETLGGVSASIKRHIDSRCFPSSPSPSIIAAPLTVGVSSVGSKYMAASISIIPIHTVLSLAALVRNSANASGNCLTSFPCHLKVDGKSQYLCKPTVNVNSLVLLTYLKAGCHNYVEVRILSFWEARNVKHKGELMGLTCSSLTQRSSHVSSFVPQGGSLRIIQIKLLRPSNNLLLGHGLAPDNSEPLLDGATVSYCVRET</sequence>
<reference evidence="1 2" key="1">
    <citation type="submission" date="2021-05" db="EMBL/GenBank/DDBJ databases">
        <title>Genome Assembly of Synthetic Allotetraploid Brassica napus Reveals Homoeologous Exchanges between Subgenomes.</title>
        <authorList>
            <person name="Davis J.T."/>
        </authorList>
    </citation>
    <scope>NUCLEOTIDE SEQUENCE [LARGE SCALE GENOMIC DNA]</scope>
    <source>
        <strain evidence="2">cv. Da-Ae</strain>
        <tissue evidence="1">Seedling</tissue>
    </source>
</reference>
<comment type="caution">
    <text evidence="1">The sequence shown here is derived from an EMBL/GenBank/DDBJ whole genome shotgun (WGS) entry which is preliminary data.</text>
</comment>
<name>A0ABQ8BFU5_BRANA</name>
<evidence type="ECO:0008006" key="3">
    <source>
        <dbReference type="Google" id="ProtNLM"/>
    </source>
</evidence>
<protein>
    <recommendedName>
        <fullName evidence="3">CST complex subunit CTC1</fullName>
    </recommendedName>
</protein>
<gene>
    <name evidence="1" type="ORF">HID58_042810</name>
</gene>
<feature type="non-terminal residue" evidence="1">
    <location>
        <position position="1"/>
    </location>
</feature>